<evidence type="ECO:0008006" key="4">
    <source>
        <dbReference type="Google" id="ProtNLM"/>
    </source>
</evidence>
<name>A0A086KFD4_TOXGO</name>
<feature type="chain" id="PRO_5001809078" description="Transmembrane protein" evidence="1">
    <location>
        <begin position="23"/>
        <end position="222"/>
    </location>
</feature>
<dbReference type="VEuPathDB" id="ToxoDB:TGDOM2_272680"/>
<reference evidence="2 3" key="1">
    <citation type="submission" date="2014-02" db="EMBL/GenBank/DDBJ databases">
        <authorList>
            <person name="Sibley D."/>
            <person name="Venepally P."/>
            <person name="Karamycheva S."/>
            <person name="Hadjithomas M."/>
            <person name="Khan A."/>
            <person name="Brunk B."/>
            <person name="Roos D."/>
            <person name="Caler E."/>
            <person name="Lorenzi H."/>
        </authorList>
    </citation>
    <scope>NUCLEOTIDE SEQUENCE [LARGE SCALE GENOMIC DNA]</scope>
    <source>
        <strain evidence="2 3">GAB2-2007-GAL-DOM2</strain>
    </source>
</reference>
<proteinExistence type="predicted"/>
<keyword evidence="1" id="KW-0732">Signal</keyword>
<dbReference type="Proteomes" id="UP000028837">
    <property type="component" value="Unassembled WGS sequence"/>
</dbReference>
<sequence>MWTVTAATALFVLCLSSRGVLAEETKGESEFIGPFAANVAGALTGAAQGLATGGIAGGIVGGLAGGLLGANIGQPQQATAPPKVAVKLMPSKHMKIAKRDLQSIIGDLRHEIRKQVYNVEKQYMNTAKPGPRALMYSSDSFLPGTEAARFQETKPRNDVPPTSLSNVPVFQQTDRVRPRHQQQIDAERGIVEALNELSDLAEVDKTPESAAKKEVILADGPL</sequence>
<evidence type="ECO:0000256" key="1">
    <source>
        <dbReference type="SAM" id="SignalP"/>
    </source>
</evidence>
<dbReference type="OrthoDB" id="10370002at2759"/>
<evidence type="ECO:0000313" key="3">
    <source>
        <dbReference type="Proteomes" id="UP000028837"/>
    </source>
</evidence>
<protein>
    <recommendedName>
        <fullName evidence="4">Transmembrane protein</fullName>
    </recommendedName>
</protein>
<feature type="signal peptide" evidence="1">
    <location>
        <begin position="1"/>
        <end position="22"/>
    </location>
</feature>
<dbReference type="EMBL" id="AHZU02000548">
    <property type="protein sequence ID" value="KFG43102.1"/>
    <property type="molecule type" value="Genomic_DNA"/>
</dbReference>
<evidence type="ECO:0000313" key="2">
    <source>
        <dbReference type="EMBL" id="KFG43102.1"/>
    </source>
</evidence>
<organism evidence="2 3">
    <name type="scientific">Toxoplasma gondii GAB2-2007-GAL-DOM2</name>
    <dbReference type="NCBI Taxonomy" id="1130820"/>
    <lineage>
        <taxon>Eukaryota</taxon>
        <taxon>Sar</taxon>
        <taxon>Alveolata</taxon>
        <taxon>Apicomplexa</taxon>
        <taxon>Conoidasida</taxon>
        <taxon>Coccidia</taxon>
        <taxon>Eucoccidiorida</taxon>
        <taxon>Eimeriorina</taxon>
        <taxon>Sarcocystidae</taxon>
        <taxon>Toxoplasma</taxon>
    </lineage>
</organism>
<comment type="caution">
    <text evidence="2">The sequence shown here is derived from an EMBL/GenBank/DDBJ whole genome shotgun (WGS) entry which is preliminary data.</text>
</comment>
<dbReference type="AlphaFoldDB" id="A0A086KFD4"/>
<accession>A0A086KFD4</accession>
<gene>
    <name evidence="2" type="ORF">TGDOM2_272680</name>
</gene>